<name>A0ABD2PIT8_9PLAT</name>
<evidence type="ECO:0000313" key="1">
    <source>
        <dbReference type="EMBL" id="KAL3307340.1"/>
    </source>
</evidence>
<feature type="non-terminal residue" evidence="1">
    <location>
        <position position="263"/>
    </location>
</feature>
<dbReference type="Proteomes" id="UP001626550">
    <property type="component" value="Unassembled WGS sequence"/>
</dbReference>
<proteinExistence type="predicted"/>
<sequence length="263" mass="30414">SGESSDGVLFHYGVRILVNESELGKIEPMNSLASYEWRSSVLREIEHRIIKTFDKQKLFQSMVNFQTDWNSTQMEDSAFLKKWRQWMEAGEIARKNFAQIEKELLRMSLVVEDLQKLSRELQGRLALQGTDECSKQSGIFVAILNYNLKTVIRRQSDRSELLAHNLVDNKLLTDGLKTFKSNLESVKQIANQGDIRDRHLDIVRAIKKLGFSNLDDRAAVLSRYLDTFQERLTRLVKSDHLAVQLKKHLEAYFDQTLASLLNP</sequence>
<keyword evidence="2" id="KW-1185">Reference proteome</keyword>
<protein>
    <submittedName>
        <fullName evidence="1">Uncharacterized protein</fullName>
    </submittedName>
</protein>
<dbReference type="AlphaFoldDB" id="A0ABD2PIT8"/>
<gene>
    <name evidence="1" type="ORF">Ciccas_014150</name>
</gene>
<feature type="non-terminal residue" evidence="1">
    <location>
        <position position="1"/>
    </location>
</feature>
<evidence type="ECO:0000313" key="2">
    <source>
        <dbReference type="Proteomes" id="UP001626550"/>
    </source>
</evidence>
<reference evidence="1 2" key="1">
    <citation type="submission" date="2024-11" db="EMBL/GenBank/DDBJ databases">
        <title>Adaptive evolution of stress response genes in parasites aligns with host niche diversity.</title>
        <authorList>
            <person name="Hahn C."/>
            <person name="Resl P."/>
        </authorList>
    </citation>
    <scope>NUCLEOTIDE SEQUENCE [LARGE SCALE GENOMIC DNA]</scope>
    <source>
        <strain evidence="1">EGGRZ-B1_66</strain>
        <tissue evidence="1">Body</tissue>
    </source>
</reference>
<organism evidence="1 2">
    <name type="scientific">Cichlidogyrus casuarinus</name>
    <dbReference type="NCBI Taxonomy" id="1844966"/>
    <lineage>
        <taxon>Eukaryota</taxon>
        <taxon>Metazoa</taxon>
        <taxon>Spiralia</taxon>
        <taxon>Lophotrochozoa</taxon>
        <taxon>Platyhelminthes</taxon>
        <taxon>Monogenea</taxon>
        <taxon>Monopisthocotylea</taxon>
        <taxon>Dactylogyridea</taxon>
        <taxon>Ancyrocephalidae</taxon>
        <taxon>Cichlidogyrus</taxon>
    </lineage>
</organism>
<comment type="caution">
    <text evidence="1">The sequence shown here is derived from an EMBL/GenBank/DDBJ whole genome shotgun (WGS) entry which is preliminary data.</text>
</comment>
<accession>A0ABD2PIT8</accession>
<dbReference type="EMBL" id="JBJKFK010007603">
    <property type="protein sequence ID" value="KAL3307340.1"/>
    <property type="molecule type" value="Genomic_DNA"/>
</dbReference>